<protein>
    <submittedName>
        <fullName evidence="2">Uncharacterized protein</fullName>
    </submittedName>
</protein>
<dbReference type="EMBL" id="VCAZ01000220">
    <property type="protein sequence ID" value="TTJ23341.1"/>
    <property type="molecule type" value="Genomic_DNA"/>
</dbReference>
<organism evidence="2 3">
    <name type="scientific">Bagarius yarrelli</name>
    <name type="common">Goonch</name>
    <name type="synonym">Bagrus yarrelli</name>
    <dbReference type="NCBI Taxonomy" id="175774"/>
    <lineage>
        <taxon>Eukaryota</taxon>
        <taxon>Metazoa</taxon>
        <taxon>Chordata</taxon>
        <taxon>Craniata</taxon>
        <taxon>Vertebrata</taxon>
        <taxon>Euteleostomi</taxon>
        <taxon>Actinopterygii</taxon>
        <taxon>Neopterygii</taxon>
        <taxon>Teleostei</taxon>
        <taxon>Ostariophysi</taxon>
        <taxon>Siluriformes</taxon>
        <taxon>Sisoridae</taxon>
        <taxon>Sisorinae</taxon>
        <taxon>Bagarius</taxon>
    </lineage>
</organism>
<feature type="compositionally biased region" description="Basic residues" evidence="1">
    <location>
        <begin position="145"/>
        <end position="157"/>
    </location>
</feature>
<sequence>MSHNSPVPDSPSAFCSTGSSVNQQEKSSDASHDTSLTNGTAPQAESHNTPLQHASDISKGVETLLFLGYTEAEPGQGLCNDDDDDDDDDDVSAVIRAERVMITEEGEEVTQHTPAKEEEIKELEEGEEEEGEEKEKGQEEEERRNKRRKNKGKKEKKKREQVEERETDCKEQSSVDGENHSETWADELTEEHLQNNNTNVDSVNQESKEKTTLYTDEETSADADTHLVRHSHSALNTDLISDEDLAAVPELETPGGAVQTVFEHKPPSASTLNPNGAQKFPDLASTTTTHTTAPFQDIPLDGAAVEEEPLLATKVEPLTDTTSRNQTEGVKRKTCQCCMIM</sequence>
<feature type="compositionally biased region" description="Polar residues" evidence="1">
    <location>
        <begin position="194"/>
        <end position="205"/>
    </location>
</feature>
<evidence type="ECO:0000256" key="1">
    <source>
        <dbReference type="SAM" id="MobiDB-lite"/>
    </source>
</evidence>
<comment type="caution">
    <text evidence="2">The sequence shown here is derived from an EMBL/GenBank/DDBJ whole genome shotgun (WGS) entry which is preliminary data.</text>
</comment>
<feature type="compositionally biased region" description="Acidic residues" evidence="1">
    <location>
        <begin position="120"/>
        <end position="132"/>
    </location>
</feature>
<feature type="compositionally biased region" description="Basic and acidic residues" evidence="1">
    <location>
        <begin position="133"/>
        <end position="144"/>
    </location>
</feature>
<dbReference type="AlphaFoldDB" id="A0A556VBZ4"/>
<name>A0A556VBZ4_BAGYA</name>
<reference evidence="2 3" key="1">
    <citation type="journal article" date="2019" name="Genome Biol. Evol.">
        <title>Whole-Genome Sequencing of the Giant Devil Catfish, Bagarius yarrelli.</title>
        <authorList>
            <person name="Jiang W."/>
            <person name="Lv Y."/>
            <person name="Cheng L."/>
            <person name="Yang K."/>
            <person name="Chao B."/>
            <person name="Wang X."/>
            <person name="Li Y."/>
            <person name="Pan X."/>
            <person name="You X."/>
            <person name="Zhang Y."/>
            <person name="Yang J."/>
            <person name="Li J."/>
            <person name="Zhang X."/>
            <person name="Liu S."/>
            <person name="Sun C."/>
            <person name="Yang J."/>
            <person name="Shi Q."/>
        </authorList>
    </citation>
    <scope>NUCLEOTIDE SEQUENCE [LARGE SCALE GENOMIC DNA]</scope>
    <source>
        <strain evidence="2">JWS20170419001</strain>
        <tissue evidence="2">Muscle</tissue>
    </source>
</reference>
<evidence type="ECO:0000313" key="2">
    <source>
        <dbReference type="EMBL" id="TTJ23341.1"/>
    </source>
</evidence>
<dbReference type="Proteomes" id="UP000319801">
    <property type="component" value="Unassembled WGS sequence"/>
</dbReference>
<feature type="compositionally biased region" description="Polar residues" evidence="1">
    <location>
        <begin position="33"/>
        <end position="52"/>
    </location>
</feature>
<proteinExistence type="predicted"/>
<feature type="region of interest" description="Disordered" evidence="1">
    <location>
        <begin position="1"/>
        <end position="56"/>
    </location>
</feature>
<evidence type="ECO:0000313" key="3">
    <source>
        <dbReference type="Proteomes" id="UP000319801"/>
    </source>
</evidence>
<dbReference type="OrthoDB" id="8942276at2759"/>
<keyword evidence="3" id="KW-1185">Reference proteome</keyword>
<feature type="compositionally biased region" description="Acidic residues" evidence="1">
    <location>
        <begin position="80"/>
        <end position="91"/>
    </location>
</feature>
<gene>
    <name evidence="2" type="ORF">Baya_15523</name>
</gene>
<feature type="compositionally biased region" description="Basic and acidic residues" evidence="1">
    <location>
        <begin position="158"/>
        <end position="183"/>
    </location>
</feature>
<feature type="compositionally biased region" description="Polar residues" evidence="1">
    <location>
        <begin position="1"/>
        <end position="25"/>
    </location>
</feature>
<accession>A0A556VBZ4</accession>
<feature type="region of interest" description="Disordered" evidence="1">
    <location>
        <begin position="73"/>
        <end position="218"/>
    </location>
</feature>